<keyword evidence="4" id="KW-0234">DNA repair</keyword>
<evidence type="ECO:0000256" key="5">
    <source>
        <dbReference type="ARBA" id="ARBA00023242"/>
    </source>
</evidence>
<feature type="domain" description="DNA repair metallo-beta-lactamase" evidence="7">
    <location>
        <begin position="592"/>
        <end position="718"/>
    </location>
</feature>
<feature type="compositionally biased region" description="Low complexity" evidence="6">
    <location>
        <begin position="33"/>
        <end position="44"/>
    </location>
</feature>
<dbReference type="GO" id="GO:0005634">
    <property type="term" value="C:nucleus"/>
    <property type="evidence" value="ECO:0007669"/>
    <property type="project" value="UniProtKB-SubCell"/>
</dbReference>
<evidence type="ECO:0000256" key="3">
    <source>
        <dbReference type="ARBA" id="ARBA00022763"/>
    </source>
</evidence>
<reference evidence="8 9" key="1">
    <citation type="journal article" date="2020" name="ISME J.">
        <title>Uncovering the hidden diversity of litter-decomposition mechanisms in mushroom-forming fungi.</title>
        <authorList>
            <person name="Floudas D."/>
            <person name="Bentzer J."/>
            <person name="Ahren D."/>
            <person name="Johansson T."/>
            <person name="Persson P."/>
            <person name="Tunlid A."/>
        </authorList>
    </citation>
    <scope>NUCLEOTIDE SEQUENCE [LARGE SCALE GENOMIC DNA]</scope>
    <source>
        <strain evidence="8 9">CBS 101986</strain>
    </source>
</reference>
<dbReference type="AlphaFoldDB" id="A0A8H5EXY1"/>
<dbReference type="InterPro" id="IPR036866">
    <property type="entry name" value="RibonucZ/Hydroxyglut_hydro"/>
</dbReference>
<feature type="compositionally biased region" description="Low complexity" evidence="6">
    <location>
        <begin position="9"/>
        <end position="20"/>
    </location>
</feature>
<name>A0A8H5EXY1_9AGAR</name>
<dbReference type="GO" id="GO:0035312">
    <property type="term" value="F:5'-3' DNA exonuclease activity"/>
    <property type="evidence" value="ECO:0007669"/>
    <property type="project" value="TreeGrafter"/>
</dbReference>
<feature type="compositionally biased region" description="Low complexity" evidence="6">
    <location>
        <begin position="174"/>
        <end position="186"/>
    </location>
</feature>
<evidence type="ECO:0000313" key="8">
    <source>
        <dbReference type="EMBL" id="KAF5316406.1"/>
    </source>
</evidence>
<keyword evidence="9" id="KW-1185">Reference proteome</keyword>
<evidence type="ECO:0000313" key="9">
    <source>
        <dbReference type="Proteomes" id="UP000567179"/>
    </source>
</evidence>
<keyword evidence="5" id="KW-0539">Nucleus</keyword>
<dbReference type="OrthoDB" id="262529at2759"/>
<feature type="region of interest" description="Disordered" evidence="6">
    <location>
        <begin position="75"/>
        <end position="105"/>
    </location>
</feature>
<evidence type="ECO:0000259" key="7">
    <source>
        <dbReference type="Pfam" id="PF07522"/>
    </source>
</evidence>
<proteinExistence type="inferred from homology"/>
<evidence type="ECO:0000256" key="2">
    <source>
        <dbReference type="ARBA" id="ARBA00010304"/>
    </source>
</evidence>
<dbReference type="PANTHER" id="PTHR23240:SF6">
    <property type="entry name" value="DNA CROSS-LINK REPAIR 1A PROTEIN"/>
    <property type="match status" value="1"/>
</dbReference>
<dbReference type="Proteomes" id="UP000567179">
    <property type="component" value="Unassembled WGS sequence"/>
</dbReference>
<protein>
    <recommendedName>
        <fullName evidence="7">DNA repair metallo-beta-lactamase domain-containing protein</fullName>
    </recommendedName>
</protein>
<dbReference type="InterPro" id="IPR011084">
    <property type="entry name" value="DRMBL"/>
</dbReference>
<feature type="region of interest" description="Disordered" evidence="6">
    <location>
        <begin position="160"/>
        <end position="233"/>
    </location>
</feature>
<comment type="similarity">
    <text evidence="2">Belongs to the DNA repair metallo-beta-lactamase (DRMBL) family.</text>
</comment>
<sequence>MPAKKDNKSSIQSQSILSFFGAKPAAPTETKRATPAKASSSTKPKPSKSSKRPLVHAEVIVIESDSDDEVEIVETFSSKRRKLSPKNTDAPKREETPVKANASRSSVEFVLKENAQPILGDIEQPQTSIFGVPFLLTNPKKKTEDSACYVQSFGEPSAPLAMPMGPPSPTAVGSISSSAVPIASSSRKPECSVPDMDITLGDWDNGDDETGRQARPDSGDGEDGGVPDADDSKQNIDAAQLSDDVENYEDSAVINDEDDLEEGASAKPQPISGNAFSFMMSSHKENEIWKEASQAERKLPAGQRFNNNAQNGRRKAPFYKVLTGMPIAVDAFKYGAITGVSAYFLTHAHSDHYTNLSASWKHGPIYCSQATANLIIHMLSVDPKWVHPLPMDTPTVVPNTNGVTVTLIEANHCPGSCLFFFEGKQTVNAGDSNFKSQHVGSSKVFRYLHCGDFRASPQHVLHPAVQNKVIDLVYLDTTYLDPKYTFPPQPLVISACAEVAKRAVCGQSCDDTKSTMMSWMSIAGSGSKGKAKEQSRIRTLVVVGTYSIGKERIVKDSFGRPNLSSAIAHALDSKVYCDKRKAAILRCQGDKELDSMLTSDPQEASVHLVPLSTIDSDHMKTYLERFAGSFGKVIGFRPTGWTFTQAAGTDQSPSISSILAKASALQNFKYTDLKPTQKSTSTLTIYPVPYSEHSSFYELTCFAMSFDWVKMIATVNVGSEKSRGKMAKWVAKWDTERRRKGKTVIVPHRHPDYW</sequence>
<keyword evidence="3" id="KW-0227">DNA damage</keyword>
<dbReference type="Gene3D" id="3.40.50.12650">
    <property type="match status" value="1"/>
</dbReference>
<organism evidence="8 9">
    <name type="scientific">Psilocybe cf. subviscida</name>
    <dbReference type="NCBI Taxonomy" id="2480587"/>
    <lineage>
        <taxon>Eukaryota</taxon>
        <taxon>Fungi</taxon>
        <taxon>Dikarya</taxon>
        <taxon>Basidiomycota</taxon>
        <taxon>Agaricomycotina</taxon>
        <taxon>Agaricomycetes</taxon>
        <taxon>Agaricomycetidae</taxon>
        <taxon>Agaricales</taxon>
        <taxon>Agaricineae</taxon>
        <taxon>Strophariaceae</taxon>
        <taxon>Psilocybe</taxon>
    </lineage>
</organism>
<dbReference type="Gene3D" id="3.60.15.10">
    <property type="entry name" value="Ribonuclease Z/Hydroxyacylglutathione hydrolase-like"/>
    <property type="match status" value="1"/>
</dbReference>
<feature type="compositionally biased region" description="Basic and acidic residues" evidence="6">
    <location>
        <begin position="209"/>
        <end position="218"/>
    </location>
</feature>
<dbReference type="GO" id="GO:0006303">
    <property type="term" value="P:double-strand break repair via nonhomologous end joining"/>
    <property type="evidence" value="ECO:0007669"/>
    <property type="project" value="TreeGrafter"/>
</dbReference>
<gene>
    <name evidence="8" type="ORF">D9619_006309</name>
</gene>
<dbReference type="SUPFAM" id="SSF56281">
    <property type="entry name" value="Metallo-hydrolase/oxidoreductase"/>
    <property type="match status" value="1"/>
</dbReference>
<dbReference type="EMBL" id="JAACJJ010000042">
    <property type="protein sequence ID" value="KAF5316406.1"/>
    <property type="molecule type" value="Genomic_DNA"/>
</dbReference>
<feature type="compositionally biased region" description="Acidic residues" evidence="6">
    <location>
        <begin position="219"/>
        <end position="229"/>
    </location>
</feature>
<dbReference type="Pfam" id="PF07522">
    <property type="entry name" value="DRMBL"/>
    <property type="match status" value="1"/>
</dbReference>
<dbReference type="CDD" id="cd16273">
    <property type="entry name" value="SNM1A-1C-like_MBL-fold"/>
    <property type="match status" value="1"/>
</dbReference>
<evidence type="ECO:0000256" key="4">
    <source>
        <dbReference type="ARBA" id="ARBA00023204"/>
    </source>
</evidence>
<accession>A0A8H5EXY1</accession>
<evidence type="ECO:0000256" key="6">
    <source>
        <dbReference type="SAM" id="MobiDB-lite"/>
    </source>
</evidence>
<dbReference type="GO" id="GO:0036297">
    <property type="term" value="P:interstrand cross-link repair"/>
    <property type="evidence" value="ECO:0007669"/>
    <property type="project" value="TreeGrafter"/>
</dbReference>
<comment type="caution">
    <text evidence="8">The sequence shown here is derived from an EMBL/GenBank/DDBJ whole genome shotgun (WGS) entry which is preliminary data.</text>
</comment>
<feature type="compositionally biased region" description="Basic residues" evidence="6">
    <location>
        <begin position="45"/>
        <end position="54"/>
    </location>
</feature>
<comment type="subcellular location">
    <subcellularLocation>
        <location evidence="1">Nucleus</location>
    </subcellularLocation>
</comment>
<dbReference type="GO" id="GO:0003684">
    <property type="term" value="F:damaged DNA binding"/>
    <property type="evidence" value="ECO:0007669"/>
    <property type="project" value="TreeGrafter"/>
</dbReference>
<feature type="region of interest" description="Disordered" evidence="6">
    <location>
        <begin position="1"/>
        <end position="56"/>
    </location>
</feature>
<evidence type="ECO:0000256" key="1">
    <source>
        <dbReference type="ARBA" id="ARBA00004123"/>
    </source>
</evidence>
<dbReference type="PANTHER" id="PTHR23240">
    <property type="entry name" value="DNA CROSS-LINK REPAIR PROTEIN PSO2/SNM1-RELATED"/>
    <property type="match status" value="1"/>
</dbReference>